<evidence type="ECO:0000256" key="7">
    <source>
        <dbReference type="SAM" id="Coils"/>
    </source>
</evidence>
<dbReference type="CDD" id="cd11449">
    <property type="entry name" value="bHLH_AtAIB_like"/>
    <property type="match status" value="1"/>
</dbReference>
<evidence type="ECO:0000256" key="3">
    <source>
        <dbReference type="ARBA" id="ARBA00023015"/>
    </source>
</evidence>
<keyword evidence="3 6" id="KW-0805">Transcription regulation</keyword>
<dbReference type="InterPro" id="IPR011598">
    <property type="entry name" value="bHLH_dom"/>
</dbReference>
<evidence type="ECO:0000256" key="2">
    <source>
        <dbReference type="ARBA" id="ARBA00005510"/>
    </source>
</evidence>
<dbReference type="PROSITE" id="PS51671">
    <property type="entry name" value="ACT"/>
    <property type="match status" value="1"/>
</dbReference>
<dbReference type="AlphaFoldDB" id="A0A804JPU1"/>
<dbReference type="EnsemblPlants" id="Ma06_t37600.1">
    <property type="protein sequence ID" value="Ma06_p37600.1"/>
    <property type="gene ID" value="Ma06_g37600"/>
</dbReference>
<dbReference type="PANTHER" id="PTHR11514:SF139">
    <property type="entry name" value="TRANSCRIPTION FACTOR"/>
    <property type="match status" value="1"/>
</dbReference>
<evidence type="ECO:0000256" key="6">
    <source>
        <dbReference type="RuleBase" id="RU369104"/>
    </source>
</evidence>
<reference evidence="12" key="2">
    <citation type="submission" date="2021-05" db="UniProtKB">
        <authorList>
            <consortium name="EnsemblPlants"/>
        </authorList>
    </citation>
    <scope>IDENTIFICATION</scope>
    <source>
        <strain evidence="12">subsp. malaccensis</strain>
    </source>
</reference>
<gene>
    <name evidence="11" type="ORF">GSMUA_183780.1</name>
</gene>
<dbReference type="Pfam" id="PF14215">
    <property type="entry name" value="bHLH-MYC_N"/>
    <property type="match status" value="1"/>
</dbReference>
<dbReference type="SUPFAM" id="SSF47459">
    <property type="entry name" value="HLH, helix-loop-helix DNA-binding domain"/>
    <property type="match status" value="1"/>
</dbReference>
<protein>
    <recommendedName>
        <fullName evidence="6">Transcription factor</fullName>
        <shortName evidence="6">bHLH transcription factor</shortName>
    </recommendedName>
    <alternativeName>
        <fullName evidence="6">Basic helix-loop-helix protein</fullName>
    </alternativeName>
</protein>
<dbReference type="PROSITE" id="PS50888">
    <property type="entry name" value="BHLH"/>
    <property type="match status" value="1"/>
</dbReference>
<feature type="coiled-coil region" evidence="7">
    <location>
        <begin position="412"/>
        <end position="439"/>
    </location>
</feature>
<dbReference type="InterPro" id="IPR054502">
    <property type="entry name" value="bHLH-TF_ACT-like_plant"/>
</dbReference>
<evidence type="ECO:0000256" key="8">
    <source>
        <dbReference type="SAM" id="MobiDB-lite"/>
    </source>
</evidence>
<organism evidence="12 13">
    <name type="scientific">Musa acuminata subsp. malaccensis</name>
    <name type="common">Wild banana</name>
    <name type="synonym">Musa malaccensis</name>
    <dbReference type="NCBI Taxonomy" id="214687"/>
    <lineage>
        <taxon>Eukaryota</taxon>
        <taxon>Viridiplantae</taxon>
        <taxon>Streptophyta</taxon>
        <taxon>Embryophyta</taxon>
        <taxon>Tracheophyta</taxon>
        <taxon>Spermatophyta</taxon>
        <taxon>Magnoliopsida</taxon>
        <taxon>Liliopsida</taxon>
        <taxon>Zingiberales</taxon>
        <taxon>Musaceae</taxon>
        <taxon>Musa</taxon>
    </lineage>
</organism>
<dbReference type="GO" id="GO:0006355">
    <property type="term" value="P:regulation of DNA-templated transcription"/>
    <property type="evidence" value="ECO:0000318"/>
    <property type="project" value="GO_Central"/>
</dbReference>
<feature type="region of interest" description="Disordered" evidence="8">
    <location>
        <begin position="331"/>
        <end position="383"/>
    </location>
</feature>
<dbReference type="SUPFAM" id="SSF55021">
    <property type="entry name" value="ACT-like"/>
    <property type="match status" value="1"/>
</dbReference>
<feature type="domain" description="BHLH" evidence="9">
    <location>
        <begin position="373"/>
        <end position="422"/>
    </location>
</feature>
<dbReference type="GO" id="GO:0003700">
    <property type="term" value="F:DNA-binding transcription factor activity"/>
    <property type="evidence" value="ECO:0000318"/>
    <property type="project" value="GO_Central"/>
</dbReference>
<dbReference type="InterPro" id="IPR036638">
    <property type="entry name" value="HLH_DNA-bd_sf"/>
</dbReference>
<dbReference type="InterPro" id="IPR025610">
    <property type="entry name" value="MYC/MYB_N"/>
</dbReference>
<dbReference type="SMART" id="SM00353">
    <property type="entry name" value="HLH"/>
    <property type="match status" value="1"/>
</dbReference>
<dbReference type="EMBL" id="HG996471">
    <property type="protein sequence ID" value="CAG1848583.1"/>
    <property type="molecule type" value="Genomic_DNA"/>
</dbReference>
<dbReference type="GO" id="GO:0005634">
    <property type="term" value="C:nucleus"/>
    <property type="evidence" value="ECO:0000318"/>
    <property type="project" value="GO_Central"/>
</dbReference>
<feature type="region of interest" description="Disordered" evidence="8">
    <location>
        <begin position="246"/>
        <end position="266"/>
    </location>
</feature>
<name>A0A804JPU1_MUSAM</name>
<feature type="compositionally biased region" description="Low complexity" evidence="8">
    <location>
        <begin position="333"/>
        <end position="346"/>
    </location>
</feature>
<dbReference type="OMA" id="SCNENRP"/>
<dbReference type="InterPro" id="IPR045865">
    <property type="entry name" value="ACT-like_dom_sf"/>
</dbReference>
<keyword evidence="5 6" id="KW-0539">Nucleus</keyword>
<proteinExistence type="inferred from homology"/>
<accession>A0A804JPU1</accession>
<dbReference type="PANTHER" id="PTHR11514">
    <property type="entry name" value="MYC"/>
    <property type="match status" value="1"/>
</dbReference>
<dbReference type="InterPro" id="IPR002912">
    <property type="entry name" value="ACT_dom"/>
</dbReference>
<evidence type="ECO:0000256" key="5">
    <source>
        <dbReference type="ARBA" id="ARBA00023242"/>
    </source>
</evidence>
<dbReference type="OrthoDB" id="677168at2759"/>
<evidence type="ECO:0000313" key="12">
    <source>
        <dbReference type="EnsemblPlants" id="Ma06_p37600.1"/>
    </source>
</evidence>
<evidence type="ECO:0000259" key="9">
    <source>
        <dbReference type="PROSITE" id="PS50888"/>
    </source>
</evidence>
<dbReference type="Gramene" id="Ma06_t37600.1">
    <property type="protein sequence ID" value="Ma06_p37600.1"/>
    <property type="gene ID" value="Ma06_g37600"/>
</dbReference>
<sequence>MRWETGMGSRCSEEDRAEAAAVLGGRALDFLLARSHVSSSDHLDAVGEGVPDLQTKLQSLVEGHGSVWACAVFWQISRSRSGELVLRWGDGHCRELVSGVDDDGTNGRYPQGAGPLHRMRKRVLERLHVLSGGSHEENYALCRDRLADSEMYFLASMYFLFHPGEGAPGRALLSENHIWIPETAFPGADYFVRAFLARTAGVRTVVLIPIDAGVLELASFDAVPESPDELHRIRAVFGHDLNKGAAAASGETERRGATCSSSHSRFGDAVRQHPKIFGKDLNVAPAQMSMKVPNWNLNHSVEEATPVHEACLRHGSGVARDEDPVTNQFLAEKQQQPKPQCSSSKSTGRLGTPATPEDRKPRKRGRKPANGREEPLNHVEAERQRREKLNQRFCALRAVVPNVSKTDKASLLADAIAYITELQRKLKEMEAEKEMLRQPAFMDHDSHTHRPKLNVELVQDELMVRLSCPSHTHPVSGVIRALNESHINVVESKVVVSDDTVMHTFVVESQQLTREKLLAAITREVNRRKPQCLSL</sequence>
<evidence type="ECO:0000313" key="13">
    <source>
        <dbReference type="Proteomes" id="UP000012960"/>
    </source>
</evidence>
<dbReference type="InParanoid" id="A0A804JPU1"/>
<keyword evidence="7" id="KW-0175">Coiled coil</keyword>
<evidence type="ECO:0000256" key="4">
    <source>
        <dbReference type="ARBA" id="ARBA00023163"/>
    </source>
</evidence>
<feature type="compositionally biased region" description="Basic and acidic residues" evidence="8">
    <location>
        <begin position="370"/>
        <end position="383"/>
    </location>
</feature>
<comment type="subcellular location">
    <subcellularLocation>
        <location evidence="1 6">Nucleus</location>
    </subcellularLocation>
</comment>
<comment type="similarity">
    <text evidence="2">Belongs to the bHLH protein family.</text>
</comment>
<dbReference type="GO" id="GO:0046983">
    <property type="term" value="F:protein dimerization activity"/>
    <property type="evidence" value="ECO:0007669"/>
    <property type="project" value="InterPro"/>
</dbReference>
<dbReference type="Proteomes" id="UP000012960">
    <property type="component" value="Unplaced"/>
</dbReference>
<dbReference type="Gene3D" id="4.10.280.10">
    <property type="entry name" value="Helix-loop-helix DNA-binding domain"/>
    <property type="match status" value="1"/>
</dbReference>
<dbReference type="InterPro" id="IPR045084">
    <property type="entry name" value="AIB/MYC-like"/>
</dbReference>
<evidence type="ECO:0000259" key="10">
    <source>
        <dbReference type="PROSITE" id="PS51671"/>
    </source>
</evidence>
<dbReference type="GO" id="GO:0000976">
    <property type="term" value="F:transcription cis-regulatory region binding"/>
    <property type="evidence" value="ECO:0000318"/>
    <property type="project" value="GO_Central"/>
</dbReference>
<reference evidence="11" key="1">
    <citation type="submission" date="2021-03" db="EMBL/GenBank/DDBJ databases">
        <authorList>
            <consortium name="Genoscope - CEA"/>
            <person name="William W."/>
        </authorList>
    </citation>
    <scope>NUCLEOTIDE SEQUENCE</scope>
    <source>
        <strain evidence="11">Doubled-haploid Pahang</strain>
    </source>
</reference>
<keyword evidence="4 6" id="KW-0804">Transcription</keyword>
<dbReference type="Pfam" id="PF22754">
    <property type="entry name" value="bHLH-TF_ACT-like_plant"/>
    <property type="match status" value="1"/>
</dbReference>
<evidence type="ECO:0000256" key="1">
    <source>
        <dbReference type="ARBA" id="ARBA00004123"/>
    </source>
</evidence>
<keyword evidence="13" id="KW-1185">Reference proteome</keyword>
<feature type="domain" description="ACT" evidence="10">
    <location>
        <begin position="463"/>
        <end position="535"/>
    </location>
</feature>
<dbReference type="Pfam" id="PF00010">
    <property type="entry name" value="HLH"/>
    <property type="match status" value="1"/>
</dbReference>
<evidence type="ECO:0000313" key="11">
    <source>
        <dbReference type="EMBL" id="CAG1848583.1"/>
    </source>
</evidence>